<dbReference type="Pfam" id="PF18052">
    <property type="entry name" value="Rx_N"/>
    <property type="match status" value="1"/>
</dbReference>
<dbReference type="Proteomes" id="UP001140949">
    <property type="component" value="Unassembled WGS sequence"/>
</dbReference>
<dbReference type="GO" id="GO:0002758">
    <property type="term" value="P:innate immune response-activating signaling pathway"/>
    <property type="evidence" value="ECO:0007669"/>
    <property type="project" value="UniProtKB-ARBA"/>
</dbReference>
<evidence type="ECO:0000313" key="12">
    <source>
        <dbReference type="Proteomes" id="UP001140949"/>
    </source>
</evidence>
<name>A0AAX6FDU3_IRIPA</name>
<dbReference type="FunFam" id="1.10.10.10:FF:000322">
    <property type="entry name" value="Probable disease resistance protein At1g63360"/>
    <property type="match status" value="1"/>
</dbReference>
<dbReference type="FunFam" id="3.40.50.300:FF:001091">
    <property type="entry name" value="Probable disease resistance protein At1g61300"/>
    <property type="match status" value="1"/>
</dbReference>
<keyword evidence="4" id="KW-0547">Nucleotide-binding</keyword>
<keyword evidence="12" id="KW-1185">Reference proteome</keyword>
<dbReference type="Gene3D" id="1.20.5.4130">
    <property type="match status" value="1"/>
</dbReference>
<dbReference type="Pfam" id="PF00931">
    <property type="entry name" value="NB-ARC"/>
    <property type="match status" value="1"/>
</dbReference>
<keyword evidence="6" id="KW-0175">Coiled coil</keyword>
<dbReference type="Gene3D" id="3.40.50.300">
    <property type="entry name" value="P-loop containing nucleotide triphosphate hydrolases"/>
    <property type="match status" value="1"/>
</dbReference>
<dbReference type="Pfam" id="PF23559">
    <property type="entry name" value="WHD_DRP"/>
    <property type="match status" value="1"/>
</dbReference>
<evidence type="ECO:0000259" key="10">
    <source>
        <dbReference type="Pfam" id="PF23598"/>
    </source>
</evidence>
<dbReference type="AlphaFoldDB" id="A0AAX6FDU3"/>
<reference evidence="11" key="1">
    <citation type="journal article" date="2023" name="GigaByte">
        <title>Genome assembly of the bearded iris, Iris pallida Lam.</title>
        <authorList>
            <person name="Bruccoleri R.E."/>
            <person name="Oakeley E.J."/>
            <person name="Faust A.M.E."/>
            <person name="Altorfer M."/>
            <person name="Dessus-Babus S."/>
            <person name="Burckhardt D."/>
            <person name="Oertli M."/>
            <person name="Naumann U."/>
            <person name="Petersen F."/>
            <person name="Wong J."/>
        </authorList>
    </citation>
    <scope>NUCLEOTIDE SEQUENCE</scope>
    <source>
        <strain evidence="11">GSM-AAB239-AS_SAM_17_03QT</strain>
    </source>
</reference>
<dbReference type="InterPro" id="IPR036388">
    <property type="entry name" value="WH-like_DNA-bd_sf"/>
</dbReference>
<dbReference type="InterPro" id="IPR055414">
    <property type="entry name" value="LRR_R13L4/SHOC2-like"/>
</dbReference>
<dbReference type="InterPro" id="IPR027417">
    <property type="entry name" value="P-loop_NTPase"/>
</dbReference>
<dbReference type="InterPro" id="IPR042197">
    <property type="entry name" value="Apaf_helical"/>
</dbReference>
<dbReference type="SUPFAM" id="SSF52058">
    <property type="entry name" value="L domain-like"/>
    <property type="match status" value="1"/>
</dbReference>
<dbReference type="InterPro" id="IPR041118">
    <property type="entry name" value="Rx_N"/>
</dbReference>
<keyword evidence="3" id="KW-0677">Repeat</keyword>
<evidence type="ECO:0000256" key="5">
    <source>
        <dbReference type="ARBA" id="ARBA00022821"/>
    </source>
</evidence>
<protein>
    <submittedName>
        <fullName evidence="11">Disease resistance proteinisoform X3</fullName>
    </submittedName>
</protein>
<dbReference type="GO" id="GO:0043531">
    <property type="term" value="F:ADP binding"/>
    <property type="evidence" value="ECO:0007669"/>
    <property type="project" value="InterPro"/>
</dbReference>
<comment type="similarity">
    <text evidence="1">Belongs to the disease resistance NB-LRR family.</text>
</comment>
<dbReference type="SUPFAM" id="SSF52540">
    <property type="entry name" value="P-loop containing nucleoside triphosphate hydrolases"/>
    <property type="match status" value="1"/>
</dbReference>
<gene>
    <name evidence="11" type="ORF">M6B38_141210</name>
</gene>
<feature type="coiled-coil region" evidence="6">
    <location>
        <begin position="35"/>
        <end position="62"/>
    </location>
</feature>
<evidence type="ECO:0000256" key="2">
    <source>
        <dbReference type="ARBA" id="ARBA00022614"/>
    </source>
</evidence>
<evidence type="ECO:0000313" key="11">
    <source>
        <dbReference type="EMBL" id="KAJ6814328.1"/>
    </source>
</evidence>
<reference evidence="11" key="2">
    <citation type="submission" date="2023-04" db="EMBL/GenBank/DDBJ databases">
        <authorList>
            <person name="Bruccoleri R.E."/>
            <person name="Oakeley E.J."/>
            <person name="Faust A.-M."/>
            <person name="Dessus-Babus S."/>
            <person name="Altorfer M."/>
            <person name="Burckhardt D."/>
            <person name="Oertli M."/>
            <person name="Naumann U."/>
            <person name="Petersen F."/>
            <person name="Wong J."/>
        </authorList>
    </citation>
    <scope>NUCLEOTIDE SEQUENCE</scope>
    <source>
        <strain evidence="11">GSM-AAB239-AS_SAM_17_03QT</strain>
        <tissue evidence="11">Leaf</tissue>
    </source>
</reference>
<evidence type="ECO:0000259" key="8">
    <source>
        <dbReference type="Pfam" id="PF18052"/>
    </source>
</evidence>
<dbReference type="InterPro" id="IPR032675">
    <property type="entry name" value="LRR_dom_sf"/>
</dbReference>
<dbReference type="PANTHER" id="PTHR23155:SF1185">
    <property type="entry name" value="DISEASE RESISTANCE RPP8-LIKE PROTEIN 3-RELATED"/>
    <property type="match status" value="1"/>
</dbReference>
<feature type="domain" description="Disease resistance R13L4/SHOC-2-like LRR" evidence="10">
    <location>
        <begin position="555"/>
        <end position="929"/>
    </location>
</feature>
<dbReference type="InterPro" id="IPR038005">
    <property type="entry name" value="RX-like_CC"/>
</dbReference>
<dbReference type="InterPro" id="IPR002182">
    <property type="entry name" value="NB-ARC"/>
</dbReference>
<keyword evidence="2" id="KW-0433">Leucine-rich repeat</keyword>
<evidence type="ECO:0000256" key="1">
    <source>
        <dbReference type="ARBA" id="ARBA00008894"/>
    </source>
</evidence>
<dbReference type="GO" id="GO:0009626">
    <property type="term" value="P:plant-type hypersensitive response"/>
    <property type="evidence" value="ECO:0007669"/>
    <property type="project" value="UniProtKB-ARBA"/>
</dbReference>
<evidence type="ECO:0000259" key="7">
    <source>
        <dbReference type="Pfam" id="PF00931"/>
    </source>
</evidence>
<dbReference type="CDD" id="cd14798">
    <property type="entry name" value="RX-CC_like"/>
    <property type="match status" value="1"/>
</dbReference>
<feature type="domain" description="Disease resistance protein winged helix" evidence="9">
    <location>
        <begin position="440"/>
        <end position="511"/>
    </location>
</feature>
<organism evidence="11 12">
    <name type="scientific">Iris pallida</name>
    <name type="common">Sweet iris</name>
    <dbReference type="NCBI Taxonomy" id="29817"/>
    <lineage>
        <taxon>Eukaryota</taxon>
        <taxon>Viridiplantae</taxon>
        <taxon>Streptophyta</taxon>
        <taxon>Embryophyta</taxon>
        <taxon>Tracheophyta</taxon>
        <taxon>Spermatophyta</taxon>
        <taxon>Magnoliopsida</taxon>
        <taxon>Liliopsida</taxon>
        <taxon>Asparagales</taxon>
        <taxon>Iridaceae</taxon>
        <taxon>Iridoideae</taxon>
        <taxon>Irideae</taxon>
        <taxon>Iris</taxon>
    </lineage>
</organism>
<feature type="domain" description="NB-ARC" evidence="7">
    <location>
        <begin position="187"/>
        <end position="355"/>
    </location>
</feature>
<dbReference type="Pfam" id="PF23598">
    <property type="entry name" value="LRR_14"/>
    <property type="match status" value="1"/>
</dbReference>
<dbReference type="PRINTS" id="PR00364">
    <property type="entry name" value="DISEASERSIST"/>
</dbReference>
<dbReference type="GO" id="GO:0042742">
    <property type="term" value="P:defense response to bacterium"/>
    <property type="evidence" value="ECO:0007669"/>
    <property type="project" value="UniProtKB-ARBA"/>
</dbReference>
<evidence type="ECO:0000256" key="4">
    <source>
        <dbReference type="ARBA" id="ARBA00022741"/>
    </source>
</evidence>
<dbReference type="Gene3D" id="3.80.10.10">
    <property type="entry name" value="Ribonuclease Inhibitor"/>
    <property type="match status" value="2"/>
</dbReference>
<comment type="caution">
    <text evidence="11">The sequence shown here is derived from an EMBL/GenBank/DDBJ whole genome shotgun (WGS) entry which is preliminary data.</text>
</comment>
<dbReference type="InterPro" id="IPR058922">
    <property type="entry name" value="WHD_DRP"/>
</dbReference>
<dbReference type="PANTHER" id="PTHR23155">
    <property type="entry name" value="DISEASE RESISTANCE PROTEIN RP"/>
    <property type="match status" value="1"/>
</dbReference>
<keyword evidence="5" id="KW-0611">Plant defense</keyword>
<evidence type="ECO:0000256" key="3">
    <source>
        <dbReference type="ARBA" id="ARBA00022737"/>
    </source>
</evidence>
<dbReference type="EMBL" id="JANAVB010029816">
    <property type="protein sequence ID" value="KAJ6814328.1"/>
    <property type="molecule type" value="Genomic_DNA"/>
</dbReference>
<evidence type="ECO:0000259" key="9">
    <source>
        <dbReference type="Pfam" id="PF23559"/>
    </source>
</evidence>
<feature type="domain" description="Disease resistance N-terminal" evidence="8">
    <location>
        <begin position="23"/>
        <end position="111"/>
    </location>
</feature>
<dbReference type="Gene3D" id="1.10.8.430">
    <property type="entry name" value="Helical domain of apoptotic protease-activating factors"/>
    <property type="match status" value="1"/>
</dbReference>
<evidence type="ECO:0000256" key="6">
    <source>
        <dbReference type="SAM" id="Coils"/>
    </source>
</evidence>
<proteinExistence type="inferred from homology"/>
<sequence>MIFHWSTIHHAEREKESDMAQPAVSFVVDKLGNLLVQELILLQGVRDQVERLQRELQRVQCFLRDADFKRKTDERVKHWVKEIRDIAHQAEDIIDTFIINVDMHQRRPGVSRFLKKYFLAITHAVGRHKASIQISAIEAKISEISASRITYGIKNLDENGGGTDRLVPVRRPILPHVEDSDVVAFDGHMSDLVEKLLHHGNDRSVMSIVGIGGLGKTTLARKVYNSVEIKREFGIRVWITVSQDYRPVELLNKILEKVREYKEELEEEEVIEKLYDSLRGTRYLIVMDDVWREDVWKQMQTSFPDEKNGSRVLITTRFLNVAKFADPNTTPYQLRLLNDVESLELLLKKAFPNQDVQANCPEELRSLGRQLVKRCSGLPLALVVVGGLLSIREKEYSAWLRVLETMSWQLEGKECMEILALSYEDLPHHLKSCFLYLAAFPEDSEILAGNLIRLWIAEGFIPRQGRGTIEETAEDCLEELTQRCMVQVVSRKSNCRSIKSCRVHDLLRDLAVAEAKEDGFLVIYNNTNQDAASPPGRRGTFHNLDDLKGFIIPNLRSLLGFNMRRPNFRVSGAQLKLLRVIDLRGALSIKSLPEEIKAMIHLRYLGLSSTRLEVIPSSICNLQNLETLDITNTNVNNLSSNLWNIKKLRHVLISKSTRVEGPPPSANLLNLQTLGMVGVPESWGRGLPNLTSLRTLAVHFCKQDHGKVLSPLLKKLDHLLSLTIVAYTKSVIQPKNYVIPSSASNGINDDNDVEEKAENVELVTIPSEIDTRDFPCHYHIQSMWLHGAWYTNTVDSHEFPPYLVKLTLYSSKLELDPMPTLEKLQNLRILRLMKNSYLGKKMICSAGGFPQLQQLNLCRLRDLEEWCVEAEGMPKVTRVRIENCKLGVVPEFQHVTNLQELELEDLPQEFLDKISVDGGEDHYKIQNVQTVSIC</sequence>
<dbReference type="InterPro" id="IPR044974">
    <property type="entry name" value="Disease_R_plants"/>
</dbReference>
<dbReference type="Gene3D" id="1.10.10.10">
    <property type="entry name" value="Winged helix-like DNA-binding domain superfamily/Winged helix DNA-binding domain"/>
    <property type="match status" value="1"/>
</dbReference>
<accession>A0AAX6FDU3</accession>